<name>A0A8C4TY33_FALTI</name>
<proteinExistence type="predicted"/>
<dbReference type="Proteomes" id="UP000694562">
    <property type="component" value="Unplaced"/>
</dbReference>
<reference evidence="1" key="2">
    <citation type="submission" date="2025-09" db="UniProtKB">
        <authorList>
            <consortium name="Ensembl"/>
        </authorList>
    </citation>
    <scope>IDENTIFICATION</scope>
</reference>
<evidence type="ECO:0000313" key="1">
    <source>
        <dbReference type="Ensembl" id="ENSFTIP00000004171.1"/>
    </source>
</evidence>
<dbReference type="Ensembl" id="ENSFTIT00000004358.1">
    <property type="protein sequence ID" value="ENSFTIP00000004171.1"/>
    <property type="gene ID" value="ENSFTIG00000002891.1"/>
</dbReference>
<dbReference type="AlphaFoldDB" id="A0A8C4TY33"/>
<keyword evidence="2" id="KW-1185">Reference proteome</keyword>
<sequence length="87" mass="9786">MSAGIYTTASPLQRNGLFPSRHSSSVTQLRHYPLCPLLVPEPAGSGFECQPGPVPMSWVSAPPVRRGFVPRCSFLLFQPRWQQHPRW</sequence>
<protein>
    <submittedName>
        <fullName evidence="1">Uncharacterized protein</fullName>
    </submittedName>
</protein>
<evidence type="ECO:0000313" key="2">
    <source>
        <dbReference type="Proteomes" id="UP000694562"/>
    </source>
</evidence>
<accession>A0A8C4TY33</accession>
<reference evidence="1" key="1">
    <citation type="submission" date="2025-08" db="UniProtKB">
        <authorList>
            <consortium name="Ensembl"/>
        </authorList>
    </citation>
    <scope>IDENTIFICATION</scope>
</reference>
<organism evidence="1 2">
    <name type="scientific">Falco tinnunculus</name>
    <name type="common">Common kestrel</name>
    <dbReference type="NCBI Taxonomy" id="100819"/>
    <lineage>
        <taxon>Eukaryota</taxon>
        <taxon>Metazoa</taxon>
        <taxon>Chordata</taxon>
        <taxon>Craniata</taxon>
        <taxon>Vertebrata</taxon>
        <taxon>Euteleostomi</taxon>
        <taxon>Archelosauria</taxon>
        <taxon>Archosauria</taxon>
        <taxon>Dinosauria</taxon>
        <taxon>Saurischia</taxon>
        <taxon>Theropoda</taxon>
        <taxon>Coelurosauria</taxon>
        <taxon>Aves</taxon>
        <taxon>Neognathae</taxon>
        <taxon>Neoaves</taxon>
        <taxon>Telluraves</taxon>
        <taxon>Australaves</taxon>
        <taxon>Falconiformes</taxon>
        <taxon>Falconidae</taxon>
        <taxon>Falco</taxon>
    </lineage>
</organism>